<dbReference type="EMBL" id="JOKH01000004">
    <property type="protein sequence ID" value="KEQ16989.1"/>
    <property type="molecule type" value="Genomic_DNA"/>
</dbReference>
<comment type="caution">
    <text evidence="3">The sequence shown here is derived from an EMBL/GenBank/DDBJ whole genome shotgun (WGS) entry which is preliminary data.</text>
</comment>
<dbReference type="InterPro" id="IPR019223">
    <property type="entry name" value="DUF2147"/>
</dbReference>
<evidence type="ECO:0000256" key="1">
    <source>
        <dbReference type="SAM" id="SignalP"/>
    </source>
</evidence>
<organism evidence="3 4">
    <name type="scientific">Endozoicomonas numazuensis</name>
    <dbReference type="NCBI Taxonomy" id="1137799"/>
    <lineage>
        <taxon>Bacteria</taxon>
        <taxon>Pseudomonadati</taxon>
        <taxon>Pseudomonadota</taxon>
        <taxon>Gammaproteobacteria</taxon>
        <taxon>Oceanospirillales</taxon>
        <taxon>Endozoicomonadaceae</taxon>
        <taxon>Endozoicomonas</taxon>
    </lineage>
</organism>
<dbReference type="Pfam" id="PF09917">
    <property type="entry name" value="DUF2147"/>
    <property type="match status" value="1"/>
</dbReference>
<dbReference type="PANTHER" id="PTHR36919">
    <property type="entry name" value="BLR1215 PROTEIN"/>
    <property type="match status" value="1"/>
</dbReference>
<feature type="signal peptide" evidence="1">
    <location>
        <begin position="1"/>
        <end position="20"/>
    </location>
</feature>
<feature type="domain" description="DUF2147" evidence="2">
    <location>
        <begin position="25"/>
        <end position="140"/>
    </location>
</feature>
<accession>A0A081NEW6</accession>
<feature type="chain" id="PRO_5001760780" evidence="1">
    <location>
        <begin position="21"/>
        <end position="143"/>
    </location>
</feature>
<evidence type="ECO:0000313" key="3">
    <source>
        <dbReference type="EMBL" id="KEQ16989.1"/>
    </source>
</evidence>
<keyword evidence="1" id="KW-0732">Signal</keyword>
<dbReference type="RefSeq" id="WP_034839368.1">
    <property type="nucleotide sequence ID" value="NZ_JOKH01000004.1"/>
</dbReference>
<name>A0A081NEW6_9GAMM</name>
<evidence type="ECO:0000313" key="4">
    <source>
        <dbReference type="Proteomes" id="UP000028073"/>
    </source>
</evidence>
<evidence type="ECO:0000259" key="2">
    <source>
        <dbReference type="Pfam" id="PF09917"/>
    </source>
</evidence>
<dbReference type="Proteomes" id="UP000028073">
    <property type="component" value="Unassembled WGS sequence"/>
</dbReference>
<keyword evidence="4" id="KW-1185">Reference proteome</keyword>
<dbReference type="Gene3D" id="2.40.128.520">
    <property type="match status" value="1"/>
</dbReference>
<proteinExistence type="predicted"/>
<dbReference type="PANTHER" id="PTHR36919:SF3">
    <property type="entry name" value="BLL5882 PROTEIN"/>
    <property type="match status" value="1"/>
</dbReference>
<sequence length="143" mass="16146">MLRKVLLTASILIMPAISFANGYVGQWHTVNEDTKKAESLVTIWEEGDELKGKIERILDPEARDMVCEKCEGDKKNKKLEGLTFIWGMEKEGSQYDDGKILDPTSGKIYSASMKLIEKGEKLEVRGYLGFAMLGRTQVWVKAE</sequence>
<dbReference type="AlphaFoldDB" id="A0A081NEW6"/>
<dbReference type="OrthoDB" id="9814399at2"/>
<protein>
    <submittedName>
        <fullName evidence="3">Signal peptide protein</fullName>
    </submittedName>
</protein>
<dbReference type="eggNOG" id="COG4731">
    <property type="taxonomic scope" value="Bacteria"/>
</dbReference>
<reference evidence="3 4" key="1">
    <citation type="submission" date="2014-06" db="EMBL/GenBank/DDBJ databases">
        <title>Whole Genome Sequences of Three Symbiotic Endozoicomonas Bacteria.</title>
        <authorList>
            <person name="Neave M.J."/>
            <person name="Apprill A."/>
            <person name="Voolstra C.R."/>
        </authorList>
    </citation>
    <scope>NUCLEOTIDE SEQUENCE [LARGE SCALE GENOMIC DNA]</scope>
    <source>
        <strain evidence="3 4">DSM 25634</strain>
    </source>
</reference>
<gene>
    <name evidence="3" type="ORF">GZ78_20425</name>
</gene>